<gene>
    <name evidence="1" type="ORF">SAMN04488027_102129</name>
</gene>
<dbReference type="Proteomes" id="UP000199296">
    <property type="component" value="Unassembled WGS sequence"/>
</dbReference>
<accession>A0A1G7UKQ5</accession>
<dbReference type="EMBL" id="FNCW01000002">
    <property type="protein sequence ID" value="SDG47938.1"/>
    <property type="molecule type" value="Genomic_DNA"/>
</dbReference>
<evidence type="ECO:0000313" key="1">
    <source>
        <dbReference type="EMBL" id="SDG47938.1"/>
    </source>
</evidence>
<reference evidence="1 2" key="1">
    <citation type="submission" date="2016-10" db="EMBL/GenBank/DDBJ databases">
        <authorList>
            <person name="de Groot N.N."/>
        </authorList>
    </citation>
    <scope>NUCLEOTIDE SEQUENCE [LARGE SCALE GENOMIC DNA]</scope>
    <source>
        <strain evidence="1 2">DSM 19803</strain>
    </source>
</reference>
<name>A0A1G7UKQ5_9FLAO</name>
<organism evidence="1 2">
    <name type="scientific">Psychroflexus sediminis</name>
    <dbReference type="NCBI Taxonomy" id="470826"/>
    <lineage>
        <taxon>Bacteria</taxon>
        <taxon>Pseudomonadati</taxon>
        <taxon>Bacteroidota</taxon>
        <taxon>Flavobacteriia</taxon>
        <taxon>Flavobacteriales</taxon>
        <taxon>Flavobacteriaceae</taxon>
        <taxon>Psychroflexus</taxon>
    </lineage>
</organism>
<dbReference type="AlphaFoldDB" id="A0A1G7UKQ5"/>
<keyword evidence="2" id="KW-1185">Reference proteome</keyword>
<dbReference type="STRING" id="470826.SAMN04488027_102129"/>
<protein>
    <submittedName>
        <fullName evidence="1">Uncharacterized protein</fullName>
    </submittedName>
</protein>
<evidence type="ECO:0000313" key="2">
    <source>
        <dbReference type="Proteomes" id="UP000199296"/>
    </source>
</evidence>
<proteinExistence type="predicted"/>
<sequence>MQQSKNYLRTINIQNDDTLFKSVEVKILIYLIMYVLKDLDSVQKFLAWLVL</sequence>